<reference evidence="1 2" key="1">
    <citation type="submission" date="2020-01" db="EMBL/GenBank/DDBJ databases">
        <authorList>
            <person name="Gulvik C.A."/>
            <person name="Batra D.G."/>
        </authorList>
    </citation>
    <scope>NUCLEOTIDE SEQUENCE [LARGE SCALE GENOMIC DNA]</scope>
    <source>
        <strain evidence="1 2">W9323</strain>
    </source>
</reference>
<dbReference type="Proteomes" id="UP000503088">
    <property type="component" value="Chromosome"/>
</dbReference>
<name>A0A7D3XIQ6_9BACL</name>
<keyword evidence="2" id="KW-1185">Reference proteome</keyword>
<dbReference type="KEGG" id="kpul:GXN76_06730"/>
<accession>A0A7D3XIQ6</accession>
<evidence type="ECO:0000313" key="2">
    <source>
        <dbReference type="Proteomes" id="UP000503088"/>
    </source>
</evidence>
<protein>
    <recommendedName>
        <fullName evidence="3">DUF642 domain-containing protein</fullName>
    </recommendedName>
</protein>
<sequence length="158" mass="17589">MACSNTNILPNGGFKGLSPWKGHGIRLVLNPIRAGDTSVRMEKGSLLYQNVPGRFDPGCSYYLYFRVYHPNPGQPTPKLLVSVAYLDNRKRLIRSTPLLLNVPHKRPSRFISYFTIVPPPPVSTRYVSVIFISRQGTVLVDYISVVARDVKADSGGQT</sequence>
<gene>
    <name evidence="1" type="ORF">GXN76_06730</name>
</gene>
<dbReference type="RefSeq" id="WP_173221669.1">
    <property type="nucleotide sequence ID" value="NZ_CP048104.1"/>
</dbReference>
<organism evidence="1 2">
    <name type="scientific">Kroppenstedtia pulmonis</name>
    <dbReference type="NCBI Taxonomy" id="1380685"/>
    <lineage>
        <taxon>Bacteria</taxon>
        <taxon>Bacillati</taxon>
        <taxon>Bacillota</taxon>
        <taxon>Bacilli</taxon>
        <taxon>Bacillales</taxon>
        <taxon>Thermoactinomycetaceae</taxon>
        <taxon>Kroppenstedtia</taxon>
    </lineage>
</organism>
<evidence type="ECO:0000313" key="1">
    <source>
        <dbReference type="EMBL" id="QKG84199.1"/>
    </source>
</evidence>
<proteinExistence type="predicted"/>
<dbReference type="EMBL" id="CP048104">
    <property type="protein sequence ID" value="QKG84199.1"/>
    <property type="molecule type" value="Genomic_DNA"/>
</dbReference>
<dbReference type="Gene3D" id="2.60.120.260">
    <property type="entry name" value="Galactose-binding domain-like"/>
    <property type="match status" value="1"/>
</dbReference>
<evidence type="ECO:0008006" key="3">
    <source>
        <dbReference type="Google" id="ProtNLM"/>
    </source>
</evidence>
<dbReference type="AlphaFoldDB" id="A0A7D3XIQ6"/>